<dbReference type="Proteomes" id="UP001500610">
    <property type="component" value="Unassembled WGS sequence"/>
</dbReference>
<name>A0ABP9I754_9ACTN</name>
<evidence type="ECO:0000313" key="2">
    <source>
        <dbReference type="Proteomes" id="UP001500610"/>
    </source>
</evidence>
<accession>A0ABP9I754</accession>
<gene>
    <name evidence="1" type="ORF">GCM10023257_33560</name>
</gene>
<reference evidence="2" key="1">
    <citation type="journal article" date="2019" name="Int. J. Syst. Evol. Microbiol.">
        <title>The Global Catalogue of Microorganisms (GCM) 10K type strain sequencing project: providing services to taxonomists for standard genome sequencing and annotation.</title>
        <authorList>
            <consortium name="The Broad Institute Genomics Platform"/>
            <consortium name="The Broad Institute Genome Sequencing Center for Infectious Disease"/>
            <person name="Wu L."/>
            <person name="Ma J."/>
        </authorList>
    </citation>
    <scope>NUCLEOTIDE SEQUENCE [LARGE SCALE GENOMIC DNA]</scope>
    <source>
        <strain evidence="2">JCM 17657</strain>
    </source>
</reference>
<comment type="caution">
    <text evidence="1">The sequence shown here is derived from an EMBL/GenBank/DDBJ whole genome shotgun (WGS) entry which is preliminary data.</text>
</comment>
<evidence type="ECO:0008006" key="3">
    <source>
        <dbReference type="Google" id="ProtNLM"/>
    </source>
</evidence>
<protein>
    <recommendedName>
        <fullName evidence="3">DUF3592 domain-containing protein</fullName>
    </recommendedName>
</protein>
<evidence type="ECO:0000313" key="1">
    <source>
        <dbReference type="EMBL" id="GAA4990505.1"/>
    </source>
</evidence>
<dbReference type="RefSeq" id="WP_226027801.1">
    <property type="nucleotide sequence ID" value="NZ_BAABIV010000013.1"/>
</dbReference>
<sequence length="108" mass="12104">MITFVVALSAVIVAGGIAHVVRLFVRDHRIQTQGRDIQVVVEAVRHLSSNDTGAATIWFRLSWQEDGATRRVEGRDTIPAFHSSRVQKGCVVGIKYLDDDHFHFDFDA</sequence>
<dbReference type="EMBL" id="BAABIV010000013">
    <property type="protein sequence ID" value="GAA4990505.1"/>
    <property type="molecule type" value="Genomic_DNA"/>
</dbReference>
<proteinExistence type="predicted"/>
<organism evidence="1 2">
    <name type="scientific">Streptomyces hyderabadensis</name>
    <dbReference type="NCBI Taxonomy" id="598549"/>
    <lineage>
        <taxon>Bacteria</taxon>
        <taxon>Bacillati</taxon>
        <taxon>Actinomycetota</taxon>
        <taxon>Actinomycetes</taxon>
        <taxon>Kitasatosporales</taxon>
        <taxon>Streptomycetaceae</taxon>
        <taxon>Streptomyces</taxon>
    </lineage>
</organism>
<keyword evidence="2" id="KW-1185">Reference proteome</keyword>